<feature type="transmembrane region" description="Helical" evidence="2">
    <location>
        <begin position="378"/>
        <end position="403"/>
    </location>
</feature>
<comment type="caution">
    <text evidence="4">The sequence shown here is derived from an EMBL/GenBank/DDBJ whole genome shotgun (WGS) entry which is preliminary data.</text>
</comment>
<dbReference type="InterPro" id="IPR051224">
    <property type="entry name" value="NiCoT_RcnA"/>
</dbReference>
<dbReference type="PANTHER" id="PTHR40659">
    <property type="entry name" value="NICKEL/COBALT EFFLUX SYSTEM RCNA"/>
    <property type="match status" value="1"/>
</dbReference>
<feature type="region of interest" description="Disordered" evidence="1">
    <location>
        <begin position="353"/>
        <end position="372"/>
    </location>
</feature>
<feature type="transmembrane region" description="Helical" evidence="2">
    <location>
        <begin position="287"/>
        <end position="309"/>
    </location>
</feature>
<reference evidence="5" key="1">
    <citation type="journal article" date="2019" name="Int. J. Syst. Evol. Microbiol.">
        <title>The Global Catalogue of Microorganisms (GCM) 10K type strain sequencing project: providing services to taxonomists for standard genome sequencing and annotation.</title>
        <authorList>
            <consortium name="The Broad Institute Genomics Platform"/>
            <consortium name="The Broad Institute Genome Sequencing Center for Infectious Disease"/>
            <person name="Wu L."/>
            <person name="Ma J."/>
        </authorList>
    </citation>
    <scope>NUCLEOTIDE SEQUENCE [LARGE SCALE GENOMIC DNA]</scope>
    <source>
        <strain evidence="5">JCM 11117</strain>
    </source>
</reference>
<evidence type="ECO:0000313" key="4">
    <source>
        <dbReference type="EMBL" id="GAA0898668.1"/>
    </source>
</evidence>
<evidence type="ECO:0000256" key="2">
    <source>
        <dbReference type="SAM" id="Phobius"/>
    </source>
</evidence>
<organism evidence="4 5">
    <name type="scientific">Pseudonocardia zijingensis</name>
    <dbReference type="NCBI Taxonomy" id="153376"/>
    <lineage>
        <taxon>Bacteria</taxon>
        <taxon>Bacillati</taxon>
        <taxon>Actinomycetota</taxon>
        <taxon>Actinomycetes</taxon>
        <taxon>Pseudonocardiales</taxon>
        <taxon>Pseudonocardiaceae</taxon>
        <taxon>Pseudonocardia</taxon>
    </lineage>
</organism>
<dbReference type="Proteomes" id="UP001499967">
    <property type="component" value="Unassembled WGS sequence"/>
</dbReference>
<proteinExistence type="predicted"/>
<feature type="transmembrane region" description="Helical" evidence="2">
    <location>
        <begin position="244"/>
        <end position="266"/>
    </location>
</feature>
<keyword evidence="5" id="KW-1185">Reference proteome</keyword>
<gene>
    <name evidence="4" type="ORF">GCM10009559_61660</name>
</gene>
<keyword evidence="2" id="KW-1133">Transmembrane helix</keyword>
<sequence length="481" mass="48476">MTRWWSRAGAAAALAAVATLALPAQDAQAHPLGDVTVNHHDGLRLYADRVELSAVVDHAEIPTLQLTPVLDRDGDGTVSPAEAQGGADAECAAVSGAVSLTVDGSEAAWTVVHAGLTTPPGEAGLATTRVECELRAEAALDRAAEVRFADSHLADRIGWREITATGAGVRLAGSTVPVESVSGQLRAYPVDLLADPLDVRSAVLRVEPGVGGGAGAGPSGFAPVTSWLGEVDRWFTRLVGGAELTAGVGVLAVALALVLGASHALLPGHGKTVMAAYLAGRRGTRRDALLVGATVTATHTAGVLVLGLLVSVSTAVAPDGVLRALAVVSGVLVAGVGVGLLRSAVRGEAAVAAGHGHGHGHGHRHGHGHGHDRRYGRAALVGLGVAGGLVPSPTALLVLLGAIGLGRSWFGVVLVLCYGLGMAATLTAAGLLLVGLRDRLERIRVPERLRRRAAGRTPVLTAALVLVVGLGIAVRGLAGAL</sequence>
<feature type="chain" id="PRO_5047086729" description="ABC-type nickel/cobalt efflux system permease component RcnA" evidence="3">
    <location>
        <begin position="30"/>
        <end position="481"/>
    </location>
</feature>
<feature type="transmembrane region" description="Helical" evidence="2">
    <location>
        <begin position="457"/>
        <end position="478"/>
    </location>
</feature>
<feature type="compositionally biased region" description="Basic residues" evidence="1">
    <location>
        <begin position="356"/>
        <end position="372"/>
    </location>
</feature>
<keyword evidence="2" id="KW-0472">Membrane</keyword>
<keyword evidence="2" id="KW-0812">Transmembrane</keyword>
<dbReference type="RefSeq" id="WP_343945190.1">
    <property type="nucleotide sequence ID" value="NZ_BAAAHP010000196.1"/>
</dbReference>
<feature type="transmembrane region" description="Helical" evidence="2">
    <location>
        <begin position="409"/>
        <end position="436"/>
    </location>
</feature>
<accession>A0ABP3YR94</accession>
<feature type="signal peptide" evidence="3">
    <location>
        <begin position="1"/>
        <end position="29"/>
    </location>
</feature>
<evidence type="ECO:0000256" key="3">
    <source>
        <dbReference type="SAM" id="SignalP"/>
    </source>
</evidence>
<name>A0ABP3YR94_9PSEU</name>
<evidence type="ECO:0000256" key="1">
    <source>
        <dbReference type="SAM" id="MobiDB-lite"/>
    </source>
</evidence>
<feature type="transmembrane region" description="Helical" evidence="2">
    <location>
        <begin position="321"/>
        <end position="341"/>
    </location>
</feature>
<dbReference type="EMBL" id="BAAAHP010000196">
    <property type="protein sequence ID" value="GAA0898668.1"/>
    <property type="molecule type" value="Genomic_DNA"/>
</dbReference>
<protein>
    <recommendedName>
        <fullName evidence="6">ABC-type nickel/cobalt efflux system permease component RcnA</fullName>
    </recommendedName>
</protein>
<evidence type="ECO:0008006" key="6">
    <source>
        <dbReference type="Google" id="ProtNLM"/>
    </source>
</evidence>
<keyword evidence="3" id="KW-0732">Signal</keyword>
<dbReference type="PANTHER" id="PTHR40659:SF1">
    <property type="entry name" value="NICKEL_COBALT EFFLUX SYSTEM RCNA"/>
    <property type="match status" value="1"/>
</dbReference>
<evidence type="ECO:0000313" key="5">
    <source>
        <dbReference type="Proteomes" id="UP001499967"/>
    </source>
</evidence>